<name>A0A401RE06_CHIPU</name>
<evidence type="ECO:0000313" key="1">
    <source>
        <dbReference type="EMBL" id="GCC16357.1"/>
    </source>
</evidence>
<accession>A0A401RE06</accession>
<organism evidence="1 2">
    <name type="scientific">Chiloscyllium punctatum</name>
    <name type="common">Brownbanded bambooshark</name>
    <name type="synonym">Hemiscyllium punctatum</name>
    <dbReference type="NCBI Taxonomy" id="137246"/>
    <lineage>
        <taxon>Eukaryota</taxon>
        <taxon>Metazoa</taxon>
        <taxon>Chordata</taxon>
        <taxon>Craniata</taxon>
        <taxon>Vertebrata</taxon>
        <taxon>Chondrichthyes</taxon>
        <taxon>Elasmobranchii</taxon>
        <taxon>Galeomorphii</taxon>
        <taxon>Galeoidea</taxon>
        <taxon>Orectolobiformes</taxon>
        <taxon>Hemiscylliidae</taxon>
        <taxon>Chiloscyllium</taxon>
    </lineage>
</organism>
<gene>
    <name evidence="1" type="ORF">chiPu_0022192</name>
</gene>
<dbReference type="Proteomes" id="UP000287033">
    <property type="component" value="Unassembled WGS sequence"/>
</dbReference>
<reference evidence="1 2" key="1">
    <citation type="journal article" date="2018" name="Nat. Ecol. Evol.">
        <title>Shark genomes provide insights into elasmobranch evolution and the origin of vertebrates.</title>
        <authorList>
            <person name="Hara Y"/>
            <person name="Yamaguchi K"/>
            <person name="Onimaru K"/>
            <person name="Kadota M"/>
            <person name="Koyanagi M"/>
            <person name="Keeley SD"/>
            <person name="Tatsumi K"/>
            <person name="Tanaka K"/>
            <person name="Motone F"/>
            <person name="Kageyama Y"/>
            <person name="Nozu R"/>
            <person name="Adachi N"/>
            <person name="Nishimura O"/>
            <person name="Nakagawa R"/>
            <person name="Tanegashima C"/>
            <person name="Kiyatake I"/>
            <person name="Matsumoto R"/>
            <person name="Murakumo K"/>
            <person name="Nishida K"/>
            <person name="Terakita A"/>
            <person name="Kuratani S"/>
            <person name="Sato K"/>
            <person name="Hyodo S Kuraku.S."/>
        </authorList>
    </citation>
    <scope>NUCLEOTIDE SEQUENCE [LARGE SCALE GENOMIC DNA]</scope>
</reference>
<sequence length="63" mass="7760">WKHPDVEAAINRHPRLHRQIRDPHLIHIMKWFHDDPEGFMQHFEESDEELIFVKDLLDIMGEY</sequence>
<keyword evidence="2" id="KW-1185">Reference proteome</keyword>
<evidence type="ECO:0000313" key="2">
    <source>
        <dbReference type="Proteomes" id="UP000287033"/>
    </source>
</evidence>
<comment type="caution">
    <text evidence="1">The sequence shown here is derived from an EMBL/GenBank/DDBJ whole genome shotgun (WGS) entry which is preliminary data.</text>
</comment>
<feature type="non-terminal residue" evidence="1">
    <location>
        <position position="1"/>
    </location>
</feature>
<proteinExistence type="predicted"/>
<dbReference type="EMBL" id="BEZZ01006349">
    <property type="protein sequence ID" value="GCC16357.1"/>
    <property type="molecule type" value="Genomic_DNA"/>
</dbReference>
<dbReference type="AlphaFoldDB" id="A0A401RE06"/>
<protein>
    <submittedName>
        <fullName evidence="1">Uncharacterized protein</fullName>
    </submittedName>
</protein>